<feature type="compositionally biased region" description="Gly residues" evidence="1">
    <location>
        <begin position="142"/>
        <end position="153"/>
    </location>
</feature>
<evidence type="ECO:0000256" key="1">
    <source>
        <dbReference type="SAM" id="MobiDB-lite"/>
    </source>
</evidence>
<dbReference type="Pfam" id="PF07030">
    <property type="entry name" value="Phage_Mu_Gp36"/>
    <property type="match status" value="1"/>
</dbReference>
<sequence>MAYCTVADVGAVMASRTLIELTNDAVMMNIGEALPATVNEAVIIEAIRYADELIDAHLRGRYRLPLTAVPTVLRDLAVNLVCHRLYRRRPEGDLPEAVKESYRGTEKTLVAIRDGKLTLGVEATQRDMPEPGEMRVRSPGRRFGGPGGLLERY</sequence>
<dbReference type="EMBL" id="LT575490">
    <property type="protein sequence ID" value="SAY44548.1"/>
    <property type="molecule type" value="Genomic_DNA"/>
</dbReference>
<name>A0A1C3HHQ8_SERMA</name>
<evidence type="ECO:0008006" key="3">
    <source>
        <dbReference type="Google" id="ProtNLM"/>
    </source>
</evidence>
<protein>
    <recommendedName>
        <fullName evidence="3">DUF1320 domain-containing protein</fullName>
    </recommendedName>
</protein>
<proteinExistence type="predicted"/>
<dbReference type="InterPro" id="IPR009752">
    <property type="entry name" value="Phage_Mu_GpJ"/>
</dbReference>
<gene>
    <name evidence="2" type="ORF">PWN146_03258</name>
</gene>
<dbReference type="AlphaFoldDB" id="A0A1C3HHQ8"/>
<organism evidence="2">
    <name type="scientific">Serratia marcescens</name>
    <dbReference type="NCBI Taxonomy" id="615"/>
    <lineage>
        <taxon>Bacteria</taxon>
        <taxon>Pseudomonadati</taxon>
        <taxon>Pseudomonadota</taxon>
        <taxon>Gammaproteobacteria</taxon>
        <taxon>Enterobacterales</taxon>
        <taxon>Yersiniaceae</taxon>
        <taxon>Serratia</taxon>
    </lineage>
</organism>
<accession>A0A1C3HHQ8</accession>
<feature type="region of interest" description="Disordered" evidence="1">
    <location>
        <begin position="129"/>
        <end position="153"/>
    </location>
</feature>
<evidence type="ECO:0000313" key="2">
    <source>
        <dbReference type="EMBL" id="SAY44548.1"/>
    </source>
</evidence>
<reference evidence="2" key="1">
    <citation type="submission" date="2016-05" db="EMBL/GenBank/DDBJ databases">
        <authorList>
            <person name="Cock P.J.A."/>
            <person name="Cock P.J.A."/>
        </authorList>
    </citation>
    <scope>NUCLEOTIDE SEQUENCE</scope>
    <source>
        <strain evidence="2">PWN146_assembly</strain>
    </source>
</reference>